<evidence type="ECO:0000256" key="5">
    <source>
        <dbReference type="ARBA" id="ARBA00022763"/>
    </source>
</evidence>
<evidence type="ECO:0000259" key="12">
    <source>
        <dbReference type="Pfam" id="PF02463"/>
    </source>
</evidence>
<dbReference type="GO" id="GO:0006310">
    <property type="term" value="P:DNA recombination"/>
    <property type="evidence" value="ECO:0007669"/>
    <property type="project" value="InterPro"/>
</dbReference>
<accession>A0A3S3W6D4</accession>
<keyword evidence="7 9" id="KW-0234">DNA repair</keyword>
<dbReference type="OrthoDB" id="9806954at2"/>
<protein>
    <recommendedName>
        <fullName evidence="3 9">DNA repair protein RecN</fullName>
    </recommendedName>
    <alternativeName>
        <fullName evidence="8 9">Recombination protein N</fullName>
    </alternativeName>
</protein>
<dbReference type="InterPro" id="IPR027417">
    <property type="entry name" value="P-loop_NTPase"/>
</dbReference>
<keyword evidence="4" id="KW-0547">Nucleotide-binding</keyword>
<dbReference type="GO" id="GO:0009432">
    <property type="term" value="P:SOS response"/>
    <property type="evidence" value="ECO:0007669"/>
    <property type="project" value="TreeGrafter"/>
</dbReference>
<dbReference type="PANTHER" id="PTHR11059:SF0">
    <property type="entry name" value="DNA REPAIR PROTEIN RECN"/>
    <property type="match status" value="1"/>
</dbReference>
<evidence type="ECO:0000256" key="1">
    <source>
        <dbReference type="ARBA" id="ARBA00003618"/>
    </source>
</evidence>
<dbReference type="Gene3D" id="3.40.50.300">
    <property type="entry name" value="P-loop containing nucleotide triphosphate hydrolases"/>
    <property type="match status" value="2"/>
</dbReference>
<feature type="domain" description="RecF/RecN/SMC N-terminal" evidence="12">
    <location>
        <begin position="1"/>
        <end position="519"/>
    </location>
</feature>
<feature type="region of interest" description="Disordered" evidence="11">
    <location>
        <begin position="547"/>
        <end position="566"/>
    </location>
</feature>
<feature type="coiled-coil region" evidence="10">
    <location>
        <begin position="335"/>
        <end position="369"/>
    </location>
</feature>
<keyword evidence="5 9" id="KW-0227">DNA damage</keyword>
<organism evidence="13 14">
    <name type="scientific">Mucilaginibacter gilvus</name>
    <dbReference type="NCBI Taxonomy" id="2305909"/>
    <lineage>
        <taxon>Bacteria</taxon>
        <taxon>Pseudomonadati</taxon>
        <taxon>Bacteroidota</taxon>
        <taxon>Sphingobacteriia</taxon>
        <taxon>Sphingobacteriales</taxon>
        <taxon>Sphingobacteriaceae</taxon>
        <taxon>Mucilaginibacter</taxon>
    </lineage>
</organism>
<dbReference type="GO" id="GO:0043590">
    <property type="term" value="C:bacterial nucleoid"/>
    <property type="evidence" value="ECO:0007669"/>
    <property type="project" value="TreeGrafter"/>
</dbReference>
<dbReference type="InterPro" id="IPR004604">
    <property type="entry name" value="DNA_recomb/repair_RecN"/>
</dbReference>
<evidence type="ECO:0000313" key="13">
    <source>
        <dbReference type="EMBL" id="RWY49447.1"/>
    </source>
</evidence>
<evidence type="ECO:0000256" key="11">
    <source>
        <dbReference type="SAM" id="MobiDB-lite"/>
    </source>
</evidence>
<dbReference type="SUPFAM" id="SSF52540">
    <property type="entry name" value="P-loop containing nucleoside triphosphate hydrolases"/>
    <property type="match status" value="2"/>
</dbReference>
<dbReference type="PIRSF" id="PIRSF003128">
    <property type="entry name" value="RecN"/>
    <property type="match status" value="1"/>
</dbReference>
<dbReference type="EMBL" id="SBIW01000008">
    <property type="protein sequence ID" value="RWY49447.1"/>
    <property type="molecule type" value="Genomic_DNA"/>
</dbReference>
<comment type="caution">
    <text evidence="13">The sequence shown here is derived from an EMBL/GenBank/DDBJ whole genome shotgun (WGS) entry which is preliminary data.</text>
</comment>
<evidence type="ECO:0000256" key="4">
    <source>
        <dbReference type="ARBA" id="ARBA00022741"/>
    </source>
</evidence>
<dbReference type="Proteomes" id="UP000286701">
    <property type="component" value="Unassembled WGS sequence"/>
</dbReference>
<keyword evidence="14" id="KW-1185">Reference proteome</keyword>
<evidence type="ECO:0000256" key="9">
    <source>
        <dbReference type="PIRNR" id="PIRNR003128"/>
    </source>
</evidence>
<keyword evidence="10" id="KW-0175">Coiled coil</keyword>
<evidence type="ECO:0000256" key="7">
    <source>
        <dbReference type="ARBA" id="ARBA00023204"/>
    </source>
</evidence>
<sequence>MLQKLTIQNYALIDNLEIRFDKGLNILTGETGAGKSIILGALSLILGQRAESRYFFNQQKKCVIEGSFKIAGFHLNSFFEVNDLDHEDETVLRREISSDGKSRAFINDTPVNLTQIKNLGERLIDIHSQHATRDINDPDFQLLVVDGVAGHHELLADYQIKYKAYRKALTQLQALIEQNDKAKADLDYYQFQFDELEKAGIAADEQESLERELYSLNNAEEIKRNLNGAHFLMHEGETSAIIQLREAGQQLSVVEKYDSEVEELHERLKSTLIELKDIAAEIEIIEQRTITNNARAEEVNTRLSLLYNLQKKHRVNSNEELLAIQADLSEKIAQAVFGDEAVEKLQKQIAAAQQELEKLAAQLSANRKKAIPVIIQKVLANLTEMGMGNSALEIEQSPVAPQPPKGRAGVGPALGPNGMDTIRFLFSANKGHALADMSKVASGGELSRLMLSIKSIIAEYTALPTIIFDEIDTGVSGEVANKVGQVMERLAQNLQVITITHLPQIAGKGNSHYFVYKDDSESATKTRIKKLSENERVLEIAKMLSGDKPGESALQNARELLSPPTP</sequence>
<dbReference type="GO" id="GO:0005524">
    <property type="term" value="F:ATP binding"/>
    <property type="evidence" value="ECO:0007669"/>
    <property type="project" value="UniProtKB-KW"/>
</dbReference>
<dbReference type="CDD" id="cd03241">
    <property type="entry name" value="ABC_RecN"/>
    <property type="match status" value="2"/>
</dbReference>
<evidence type="ECO:0000256" key="8">
    <source>
        <dbReference type="ARBA" id="ARBA00033408"/>
    </source>
</evidence>
<dbReference type="PANTHER" id="PTHR11059">
    <property type="entry name" value="DNA REPAIR PROTEIN RECN"/>
    <property type="match status" value="1"/>
</dbReference>
<evidence type="ECO:0000256" key="10">
    <source>
        <dbReference type="SAM" id="Coils"/>
    </source>
</evidence>
<keyword evidence="6" id="KW-0067">ATP-binding</keyword>
<reference evidence="13 14" key="1">
    <citation type="submission" date="2019-01" db="EMBL/GenBank/DDBJ databases">
        <title>Mucilaginibacter antarcticum sp. nov., isolated from antarctic soil.</title>
        <authorList>
            <person name="Yan Y.-Q."/>
            <person name="Du Z.-J."/>
        </authorList>
    </citation>
    <scope>NUCLEOTIDE SEQUENCE [LARGE SCALE GENOMIC DNA]</scope>
    <source>
        <strain evidence="13 14">F01003</strain>
    </source>
</reference>
<dbReference type="GO" id="GO:0006281">
    <property type="term" value="P:DNA repair"/>
    <property type="evidence" value="ECO:0007669"/>
    <property type="project" value="UniProtKB-KW"/>
</dbReference>
<evidence type="ECO:0000256" key="3">
    <source>
        <dbReference type="ARBA" id="ARBA00021315"/>
    </source>
</evidence>
<feature type="coiled-coil region" evidence="10">
    <location>
        <begin position="155"/>
        <end position="185"/>
    </location>
</feature>
<proteinExistence type="inferred from homology"/>
<evidence type="ECO:0000256" key="6">
    <source>
        <dbReference type="ARBA" id="ARBA00022840"/>
    </source>
</evidence>
<comment type="similarity">
    <text evidence="2 9">Belongs to the RecN family.</text>
</comment>
<gene>
    <name evidence="13" type="primary">recN</name>
    <name evidence="13" type="ORF">EPL05_18770</name>
</gene>
<evidence type="ECO:0000256" key="2">
    <source>
        <dbReference type="ARBA" id="ARBA00009441"/>
    </source>
</evidence>
<dbReference type="AlphaFoldDB" id="A0A3S3W6D4"/>
<name>A0A3S3W6D4_9SPHI</name>
<dbReference type="Pfam" id="PF02463">
    <property type="entry name" value="SMC_N"/>
    <property type="match status" value="1"/>
</dbReference>
<dbReference type="RefSeq" id="WP_128535519.1">
    <property type="nucleotide sequence ID" value="NZ_SBIW01000008.1"/>
</dbReference>
<evidence type="ECO:0000313" key="14">
    <source>
        <dbReference type="Proteomes" id="UP000286701"/>
    </source>
</evidence>
<dbReference type="InterPro" id="IPR003395">
    <property type="entry name" value="RecF/RecN/SMC_N"/>
</dbReference>
<comment type="function">
    <text evidence="1 9">May be involved in recombinational repair of damaged DNA.</text>
</comment>
<feature type="coiled-coil region" evidence="10">
    <location>
        <begin position="254"/>
        <end position="288"/>
    </location>
</feature>
<dbReference type="NCBIfam" id="TIGR00634">
    <property type="entry name" value="recN"/>
    <property type="match status" value="1"/>
</dbReference>